<accession>A0ABN4TXZ2</accession>
<keyword evidence="1" id="KW-0812">Transmembrane</keyword>
<proteinExistence type="predicted"/>
<keyword evidence="1" id="KW-1133">Transmembrane helix</keyword>
<dbReference type="RefSeq" id="WP_071072937.1">
    <property type="nucleotide sequence ID" value="NZ_CP017755.1"/>
</dbReference>
<keyword evidence="3" id="KW-1185">Reference proteome</keyword>
<name>A0ABN4TXZ2_9BURK</name>
<keyword evidence="1" id="KW-0472">Membrane</keyword>
<dbReference type="Proteomes" id="UP000177515">
    <property type="component" value="Chromosome 2"/>
</dbReference>
<feature type="transmembrane region" description="Helical" evidence="1">
    <location>
        <begin position="37"/>
        <end position="57"/>
    </location>
</feature>
<gene>
    <name evidence="2" type="ORF">BKK80_33320</name>
</gene>
<evidence type="ECO:0000313" key="2">
    <source>
        <dbReference type="EMBL" id="AOZ10455.1"/>
    </source>
</evidence>
<protein>
    <submittedName>
        <fullName evidence="2">Uncharacterized protein</fullName>
    </submittedName>
</protein>
<evidence type="ECO:0000256" key="1">
    <source>
        <dbReference type="SAM" id="Phobius"/>
    </source>
</evidence>
<sequence>MPESSLAATANATANSTASPAAGTIALAILADFSASLPALGLALQAIGAALLMLFFLPCL</sequence>
<reference evidence="2 3" key="1">
    <citation type="submission" date="2016-10" db="EMBL/GenBank/DDBJ databases">
        <title>Complete genome sequences of three Cupriavidus strains isolated from various Malaysian environments.</title>
        <authorList>
            <person name="Abdullah A.A.-A."/>
            <person name="Shafie N.A.H."/>
            <person name="Lau N.S."/>
        </authorList>
    </citation>
    <scope>NUCLEOTIDE SEQUENCE [LARGE SCALE GENOMIC DNA]</scope>
    <source>
        <strain evidence="2 3">USMAA1020</strain>
    </source>
</reference>
<organism evidence="2 3">
    <name type="scientific">Cupriavidus malaysiensis</name>
    <dbReference type="NCBI Taxonomy" id="367825"/>
    <lineage>
        <taxon>Bacteria</taxon>
        <taxon>Pseudomonadati</taxon>
        <taxon>Pseudomonadota</taxon>
        <taxon>Betaproteobacteria</taxon>
        <taxon>Burkholderiales</taxon>
        <taxon>Burkholderiaceae</taxon>
        <taxon>Cupriavidus</taxon>
    </lineage>
</organism>
<dbReference type="EMBL" id="CP017755">
    <property type="protein sequence ID" value="AOZ10455.1"/>
    <property type="molecule type" value="Genomic_DNA"/>
</dbReference>
<evidence type="ECO:0000313" key="3">
    <source>
        <dbReference type="Proteomes" id="UP000177515"/>
    </source>
</evidence>